<name>A0A0F4R1K7_9GAMM</name>
<feature type="coiled-coil region" evidence="1">
    <location>
        <begin position="26"/>
        <end position="53"/>
    </location>
</feature>
<organism evidence="2 3">
    <name type="scientific">Pseudoalteromonas rubra</name>
    <dbReference type="NCBI Taxonomy" id="43658"/>
    <lineage>
        <taxon>Bacteria</taxon>
        <taxon>Pseudomonadati</taxon>
        <taxon>Pseudomonadota</taxon>
        <taxon>Gammaproteobacteria</taxon>
        <taxon>Alteromonadales</taxon>
        <taxon>Pseudoalteromonadaceae</taxon>
        <taxon>Pseudoalteromonas</taxon>
    </lineage>
</organism>
<protein>
    <recommendedName>
        <fullName evidence="4">Lipoprotein</fullName>
    </recommendedName>
</protein>
<proteinExistence type="predicted"/>
<keyword evidence="1" id="KW-0175">Coiled coil</keyword>
<dbReference type="RefSeq" id="WP_046003433.1">
    <property type="nucleotide sequence ID" value="NZ_JXYA01000004.1"/>
</dbReference>
<dbReference type="PATRIC" id="fig|43658.5.peg.567"/>
<evidence type="ECO:0000313" key="2">
    <source>
        <dbReference type="EMBL" id="KJZ12702.1"/>
    </source>
</evidence>
<sequence length="694" mass="77218">MFKYSKIAIGLATCFALSGCLEVEDNNNNDELVNKLEQQNQILQSQLDENKKQSEAQAAKDKALETPFILKGGIVAAVDGVDLSDVQVTAYYDGTWHEPVDVAEDGSYSIPKVPQYSNILLKVSSPSNAIVTQLFDHTTRSAGDRTEVVSAVQTLTVSKPHTVTFSILNRSTFEAISDLQITAEPELNTYSSARYELAHMLEQNKVGATYNTETNQYELIVPQGIDFKLAIDVDVDNDGNDEYTIYESDYVIHSSNGIANLHNFDAEQQATLYATVESINEYDLMVNFISDSGEQLYPDTVFAINNDEGDSNFTFNEAQGHYNLSAKYYGELQFLTHEFTANGRTYKADNIGIYRDQNDTFQISRRYHQHHQEGLYSSELSNNTLAITIPLVEQVSAPYLGLQIIESTEDKVEDTHGLTYYFNAPVSLKQDSARLYKHDVITVVKGNDSDSDDVAAGTTSIQSANQSVELNSALSFNDTKLSIAPAAPLEAGYTYHYELDNITRKEANSHSYVNRSVQFSIDTPFEFDESQFKADNMNYRSGGALITPKNTAGEQSGNYSSASSYELCIVAPKDVTLVDAQLSAVTTNGVKYTTNHNYYGYSDVYLYALADNEQLETNIYNYTLDKRSAQPNGYYRSICFSYVDQYEQDGSWAGNADFMDHTDSATNSVDVNITYRLPGSDTEISTGVKTLYID</sequence>
<dbReference type="Proteomes" id="UP000033452">
    <property type="component" value="Unassembled WGS sequence"/>
</dbReference>
<keyword evidence="3" id="KW-1185">Reference proteome</keyword>
<evidence type="ECO:0000313" key="3">
    <source>
        <dbReference type="Proteomes" id="UP000033452"/>
    </source>
</evidence>
<dbReference type="OrthoDB" id="6329128at2"/>
<evidence type="ECO:0008006" key="4">
    <source>
        <dbReference type="Google" id="ProtNLM"/>
    </source>
</evidence>
<reference evidence="2 3" key="1">
    <citation type="journal article" date="2015" name="BMC Genomics">
        <title>Genome mining reveals unlocked bioactive potential of marine Gram-negative bacteria.</title>
        <authorList>
            <person name="Machado H."/>
            <person name="Sonnenschein E.C."/>
            <person name="Melchiorsen J."/>
            <person name="Gram L."/>
        </authorList>
    </citation>
    <scope>NUCLEOTIDE SEQUENCE [LARGE SCALE GENOMIC DNA]</scope>
    <source>
        <strain evidence="2 3">S2471</strain>
    </source>
</reference>
<evidence type="ECO:0000256" key="1">
    <source>
        <dbReference type="SAM" id="Coils"/>
    </source>
</evidence>
<dbReference type="AlphaFoldDB" id="A0A0F4R1K7"/>
<comment type="caution">
    <text evidence="2">The sequence shown here is derived from an EMBL/GenBank/DDBJ whole genome shotgun (WGS) entry which is preliminary data.</text>
</comment>
<dbReference type="EMBL" id="JXYA01000004">
    <property type="protein sequence ID" value="KJZ12702.1"/>
    <property type="molecule type" value="Genomic_DNA"/>
</dbReference>
<dbReference type="PROSITE" id="PS51257">
    <property type="entry name" value="PROKAR_LIPOPROTEIN"/>
    <property type="match status" value="1"/>
</dbReference>
<accession>A0A0F4R1K7</accession>
<gene>
    <name evidence="2" type="ORF">TW77_02705</name>
</gene>